<gene>
    <name evidence="2" type="ORF">AVDCRST_MAG37-1023</name>
</gene>
<name>A0A6J4QB10_9ACTN</name>
<reference evidence="2" key="1">
    <citation type="submission" date="2020-02" db="EMBL/GenBank/DDBJ databases">
        <authorList>
            <person name="Meier V. D."/>
        </authorList>
    </citation>
    <scope>NUCLEOTIDE SEQUENCE</scope>
    <source>
        <strain evidence="2">AVDCRST_MAG37</strain>
    </source>
</reference>
<keyword evidence="1" id="KW-0472">Membrane</keyword>
<proteinExistence type="predicted"/>
<accession>A0A6J4QB10</accession>
<keyword evidence="1" id="KW-1133">Transmembrane helix</keyword>
<keyword evidence="1" id="KW-0812">Transmembrane</keyword>
<dbReference type="EMBL" id="CADCVD010000041">
    <property type="protein sequence ID" value="CAA9436786.1"/>
    <property type="molecule type" value="Genomic_DNA"/>
</dbReference>
<sequence length="44" mass="4359">MAARVFFVWVFCFIFVLASSLMLYGIGSGGGYYGGGGGGGDGGG</sequence>
<protein>
    <submittedName>
        <fullName evidence="2">Uncharacterized protein</fullName>
    </submittedName>
</protein>
<dbReference type="AlphaFoldDB" id="A0A6J4QB10"/>
<feature type="transmembrane region" description="Helical" evidence="1">
    <location>
        <begin position="6"/>
        <end position="26"/>
    </location>
</feature>
<evidence type="ECO:0000313" key="2">
    <source>
        <dbReference type="EMBL" id="CAA9436786.1"/>
    </source>
</evidence>
<evidence type="ECO:0000256" key="1">
    <source>
        <dbReference type="SAM" id="Phobius"/>
    </source>
</evidence>
<organism evidence="2">
    <name type="scientific">uncultured Rubrobacteraceae bacterium</name>
    <dbReference type="NCBI Taxonomy" id="349277"/>
    <lineage>
        <taxon>Bacteria</taxon>
        <taxon>Bacillati</taxon>
        <taxon>Actinomycetota</taxon>
        <taxon>Rubrobacteria</taxon>
        <taxon>Rubrobacterales</taxon>
        <taxon>Rubrobacteraceae</taxon>
        <taxon>environmental samples</taxon>
    </lineage>
</organism>